<proteinExistence type="predicted"/>
<sequence>MGITALMEDRQGQLKATRYLDFGLEELVPYLWVESEREYDISAVYGITHWWFRRKEFYINKHSEPSDREAVRSQMRILSVISVKDFKNLSKDFEISSYSIFMNKGSKHLPKTDKTSLHTAVNMWIRNLDASDYYFKEDYTIVPKPIAVVYRDINDQRKLMRLNELHKFSDGTLTRVMEKDWTTWVAVSSSLRLLKPKRTIESRAKRSSINLVRTQHPSETMVFHNEDGNPTRANIKQALGYLKDGDGNSHYERPHKGVKASANSDIMYFFTSAQDGDPLQDDVRLCLGDDLKKAQDHNQRQV</sequence>
<evidence type="ECO:0000313" key="1">
    <source>
        <dbReference type="EMBL" id="GJT96753.1"/>
    </source>
</evidence>
<dbReference type="EMBL" id="BQNB010020510">
    <property type="protein sequence ID" value="GJT96753.1"/>
    <property type="molecule type" value="Genomic_DNA"/>
</dbReference>
<reference evidence="1" key="2">
    <citation type="submission" date="2022-01" db="EMBL/GenBank/DDBJ databases">
        <authorList>
            <person name="Yamashiro T."/>
            <person name="Shiraishi A."/>
            <person name="Satake H."/>
            <person name="Nakayama K."/>
        </authorList>
    </citation>
    <scope>NUCLEOTIDE SEQUENCE</scope>
</reference>
<evidence type="ECO:0000313" key="2">
    <source>
        <dbReference type="Proteomes" id="UP001151760"/>
    </source>
</evidence>
<comment type="caution">
    <text evidence="1">The sequence shown here is derived from an EMBL/GenBank/DDBJ whole genome shotgun (WGS) entry which is preliminary data.</text>
</comment>
<reference evidence="1" key="1">
    <citation type="journal article" date="2022" name="Int. J. Mol. Sci.">
        <title>Draft Genome of Tanacetum Coccineum: Genomic Comparison of Closely Related Tanacetum-Family Plants.</title>
        <authorList>
            <person name="Yamashiro T."/>
            <person name="Shiraishi A."/>
            <person name="Nakayama K."/>
            <person name="Satake H."/>
        </authorList>
    </citation>
    <scope>NUCLEOTIDE SEQUENCE</scope>
</reference>
<dbReference type="Proteomes" id="UP001151760">
    <property type="component" value="Unassembled WGS sequence"/>
</dbReference>
<accession>A0ABQ5I9F5</accession>
<gene>
    <name evidence="1" type="ORF">Tco_1092271</name>
</gene>
<name>A0ABQ5I9F5_9ASTR</name>
<protein>
    <submittedName>
        <fullName evidence="1">Uncharacterized protein</fullName>
    </submittedName>
</protein>
<keyword evidence="2" id="KW-1185">Reference proteome</keyword>
<organism evidence="1 2">
    <name type="scientific">Tanacetum coccineum</name>
    <dbReference type="NCBI Taxonomy" id="301880"/>
    <lineage>
        <taxon>Eukaryota</taxon>
        <taxon>Viridiplantae</taxon>
        <taxon>Streptophyta</taxon>
        <taxon>Embryophyta</taxon>
        <taxon>Tracheophyta</taxon>
        <taxon>Spermatophyta</taxon>
        <taxon>Magnoliopsida</taxon>
        <taxon>eudicotyledons</taxon>
        <taxon>Gunneridae</taxon>
        <taxon>Pentapetalae</taxon>
        <taxon>asterids</taxon>
        <taxon>campanulids</taxon>
        <taxon>Asterales</taxon>
        <taxon>Asteraceae</taxon>
        <taxon>Asteroideae</taxon>
        <taxon>Anthemideae</taxon>
        <taxon>Anthemidinae</taxon>
        <taxon>Tanacetum</taxon>
    </lineage>
</organism>